<dbReference type="AlphaFoldDB" id="A0A177EER6"/>
<feature type="compositionally biased region" description="Basic and acidic residues" evidence="1">
    <location>
        <begin position="1"/>
        <end position="10"/>
    </location>
</feature>
<comment type="caution">
    <text evidence="3">The sequence shown here is derived from an EMBL/GenBank/DDBJ whole genome shotgun (WGS) entry which is preliminary data.</text>
</comment>
<feature type="region of interest" description="Disordered" evidence="1">
    <location>
        <begin position="1"/>
        <end position="21"/>
    </location>
</feature>
<reference evidence="3 4" key="1">
    <citation type="submission" date="2016-02" db="EMBL/GenBank/DDBJ databases">
        <title>Discovery of a natural microsporidian pathogen with a broad tissue tropism in Caenorhabditis elegans.</title>
        <authorList>
            <person name="Luallen R.J."/>
            <person name="Reinke A.W."/>
            <person name="Tong L."/>
            <person name="Botts M.R."/>
            <person name="Felix M.-A."/>
            <person name="Troemel E.R."/>
        </authorList>
    </citation>
    <scope>NUCLEOTIDE SEQUENCE [LARGE SCALE GENOMIC DNA]</scope>
    <source>
        <strain evidence="3 4">JUm2807</strain>
    </source>
</reference>
<dbReference type="GeneID" id="93648346"/>
<dbReference type="Proteomes" id="UP000185944">
    <property type="component" value="Unassembled WGS sequence"/>
</dbReference>
<organism evidence="3 4">
    <name type="scientific">Nematocida displodere</name>
    <dbReference type="NCBI Taxonomy" id="1805483"/>
    <lineage>
        <taxon>Eukaryota</taxon>
        <taxon>Fungi</taxon>
        <taxon>Fungi incertae sedis</taxon>
        <taxon>Microsporidia</taxon>
        <taxon>Nematocida</taxon>
    </lineage>
</organism>
<evidence type="ECO:0000259" key="2">
    <source>
        <dbReference type="SMART" id="SM00555"/>
    </source>
</evidence>
<sequence>MDLQQRESATKKRKAFEAFLGKEPNIHPEGKKKEAVEKIFFFSDEQFSEICEDLFEEIDRRQGEHTHALAPVPEYSAKRNAIRGQLSYLERAEMHSLVEDTLLVLRHKHPLHPGDRLECLNQLVEDLQQIVASNTPIESPATHMKNLDRARQRIDAQPDFLSKTEAFLGVLPETIGDPSPQVEEILGVLRESITRERKRSQHQIVVVSDLSEALAKVCNASGCEAYLQQIKAHATIEDHEARKRALTQEAIKEFIRQTKEAPAPTPSQEARPVEADPLNGAIRRLTDIFEEIEQCISHPTTFANLRTATLLLSKERPGLIAAVKASFPDMPNCAAHLANLPVSISVNKEEDALSVAELFYSAVIRTLEIVKR</sequence>
<dbReference type="SMART" id="SM00555">
    <property type="entry name" value="GIT"/>
    <property type="match status" value="1"/>
</dbReference>
<dbReference type="InterPro" id="IPR013724">
    <property type="entry name" value="GIT_SHD"/>
</dbReference>
<dbReference type="OrthoDB" id="5588096at2759"/>
<evidence type="ECO:0000313" key="4">
    <source>
        <dbReference type="Proteomes" id="UP000185944"/>
    </source>
</evidence>
<dbReference type="VEuPathDB" id="MicrosporidiaDB:NEDG_01996"/>
<protein>
    <recommendedName>
        <fullName evidence="2">GIT Spa2 homology (SHD) domain-containing protein</fullName>
    </recommendedName>
</protein>
<evidence type="ECO:0000256" key="1">
    <source>
        <dbReference type="SAM" id="MobiDB-lite"/>
    </source>
</evidence>
<dbReference type="RefSeq" id="XP_067544711.1">
    <property type="nucleotide sequence ID" value="XM_067689414.1"/>
</dbReference>
<evidence type="ECO:0000313" key="3">
    <source>
        <dbReference type="EMBL" id="OAG30454.1"/>
    </source>
</evidence>
<proteinExistence type="predicted"/>
<dbReference type="EMBL" id="LTDL01000028">
    <property type="protein sequence ID" value="OAG30454.1"/>
    <property type="molecule type" value="Genomic_DNA"/>
</dbReference>
<gene>
    <name evidence="3" type="ORF">NEDG_01996</name>
</gene>
<accession>A0A177EER6</accession>
<feature type="domain" description="GIT Spa2 homology (SHD)" evidence="2">
    <location>
        <begin position="35"/>
        <end position="65"/>
    </location>
</feature>
<keyword evidence="4" id="KW-1185">Reference proteome</keyword>
<name>A0A177EER6_9MICR</name>